<evidence type="ECO:0000313" key="3">
    <source>
        <dbReference type="Proteomes" id="UP000054538"/>
    </source>
</evidence>
<sequence length="118" mass="13048">MLHTIIKRGAYYGTLRYGGTNSAFQVCITSSHEQQSELTNASAVTGPACLQSFPNSPPDFLYLRRTHLGAGIPPLIPHSGRCFPALVYTTVRAQENYSQRTKERKSLARSSLNPAYML</sequence>
<reference evidence="3" key="2">
    <citation type="submission" date="2015-01" db="EMBL/GenBank/DDBJ databases">
        <title>Evolutionary Origins and Diversification of the Mycorrhizal Mutualists.</title>
        <authorList>
            <consortium name="DOE Joint Genome Institute"/>
            <consortium name="Mycorrhizal Genomics Consortium"/>
            <person name="Kohler A."/>
            <person name="Kuo A."/>
            <person name="Nagy L.G."/>
            <person name="Floudas D."/>
            <person name="Copeland A."/>
            <person name="Barry K.W."/>
            <person name="Cichocki N."/>
            <person name="Veneault-Fourrey C."/>
            <person name="LaButti K."/>
            <person name="Lindquist E.A."/>
            <person name="Lipzen A."/>
            <person name="Lundell T."/>
            <person name="Morin E."/>
            <person name="Murat C."/>
            <person name="Riley R."/>
            <person name="Ohm R."/>
            <person name="Sun H."/>
            <person name="Tunlid A."/>
            <person name="Henrissat B."/>
            <person name="Grigoriev I.V."/>
            <person name="Hibbett D.S."/>
            <person name="Martin F."/>
        </authorList>
    </citation>
    <scope>NUCLEOTIDE SEQUENCE [LARGE SCALE GENOMIC DNA]</scope>
    <source>
        <strain evidence="3">Ve08.2h10</strain>
    </source>
</reference>
<organism evidence="2 3">
    <name type="scientific">Paxillus rubicundulus Ve08.2h10</name>
    <dbReference type="NCBI Taxonomy" id="930991"/>
    <lineage>
        <taxon>Eukaryota</taxon>
        <taxon>Fungi</taxon>
        <taxon>Dikarya</taxon>
        <taxon>Basidiomycota</taxon>
        <taxon>Agaricomycotina</taxon>
        <taxon>Agaricomycetes</taxon>
        <taxon>Agaricomycetidae</taxon>
        <taxon>Boletales</taxon>
        <taxon>Paxilineae</taxon>
        <taxon>Paxillaceae</taxon>
        <taxon>Paxillus</taxon>
    </lineage>
</organism>
<dbReference type="InParanoid" id="A0A0D0DIY1"/>
<protein>
    <submittedName>
        <fullName evidence="2">Uncharacterized protein</fullName>
    </submittedName>
</protein>
<dbReference type="AlphaFoldDB" id="A0A0D0DIY1"/>
<proteinExistence type="predicted"/>
<dbReference type="Proteomes" id="UP000054538">
    <property type="component" value="Unassembled WGS sequence"/>
</dbReference>
<gene>
    <name evidence="2" type="ORF">PAXRUDRAFT_164976</name>
</gene>
<dbReference type="HOGENOM" id="CLU_2073900_0_0_1"/>
<name>A0A0D0DIY1_9AGAM</name>
<evidence type="ECO:0000313" key="2">
    <source>
        <dbReference type="EMBL" id="KIK78080.1"/>
    </source>
</evidence>
<dbReference type="EMBL" id="KN826719">
    <property type="protein sequence ID" value="KIK78080.1"/>
    <property type="molecule type" value="Genomic_DNA"/>
</dbReference>
<keyword evidence="3" id="KW-1185">Reference proteome</keyword>
<feature type="region of interest" description="Disordered" evidence="1">
    <location>
        <begin position="99"/>
        <end position="118"/>
    </location>
</feature>
<reference evidence="2 3" key="1">
    <citation type="submission" date="2014-04" db="EMBL/GenBank/DDBJ databases">
        <authorList>
            <consortium name="DOE Joint Genome Institute"/>
            <person name="Kuo A."/>
            <person name="Kohler A."/>
            <person name="Jargeat P."/>
            <person name="Nagy L.G."/>
            <person name="Floudas D."/>
            <person name="Copeland A."/>
            <person name="Barry K.W."/>
            <person name="Cichocki N."/>
            <person name="Veneault-Fourrey C."/>
            <person name="LaButti K."/>
            <person name="Lindquist E.A."/>
            <person name="Lipzen A."/>
            <person name="Lundell T."/>
            <person name="Morin E."/>
            <person name="Murat C."/>
            <person name="Sun H."/>
            <person name="Tunlid A."/>
            <person name="Henrissat B."/>
            <person name="Grigoriev I.V."/>
            <person name="Hibbett D.S."/>
            <person name="Martin F."/>
            <person name="Nordberg H.P."/>
            <person name="Cantor M.N."/>
            <person name="Hua S.X."/>
        </authorList>
    </citation>
    <scope>NUCLEOTIDE SEQUENCE [LARGE SCALE GENOMIC DNA]</scope>
    <source>
        <strain evidence="2 3">Ve08.2h10</strain>
    </source>
</reference>
<feature type="compositionally biased region" description="Polar residues" evidence="1">
    <location>
        <begin position="108"/>
        <end position="118"/>
    </location>
</feature>
<accession>A0A0D0DIY1</accession>
<evidence type="ECO:0000256" key="1">
    <source>
        <dbReference type="SAM" id="MobiDB-lite"/>
    </source>
</evidence>